<organism evidence="1 2">
    <name type="scientific">Arctium lappa</name>
    <name type="common">Greater burdock</name>
    <name type="synonym">Lappa major</name>
    <dbReference type="NCBI Taxonomy" id="4217"/>
    <lineage>
        <taxon>Eukaryota</taxon>
        <taxon>Viridiplantae</taxon>
        <taxon>Streptophyta</taxon>
        <taxon>Embryophyta</taxon>
        <taxon>Tracheophyta</taxon>
        <taxon>Spermatophyta</taxon>
        <taxon>Magnoliopsida</taxon>
        <taxon>eudicotyledons</taxon>
        <taxon>Gunneridae</taxon>
        <taxon>Pentapetalae</taxon>
        <taxon>asterids</taxon>
        <taxon>campanulids</taxon>
        <taxon>Asterales</taxon>
        <taxon>Asteraceae</taxon>
        <taxon>Carduoideae</taxon>
        <taxon>Cardueae</taxon>
        <taxon>Arctiinae</taxon>
        <taxon>Arctium</taxon>
    </lineage>
</organism>
<keyword evidence="2" id="KW-1185">Reference proteome</keyword>
<evidence type="ECO:0000313" key="1">
    <source>
        <dbReference type="EMBL" id="KAI3770137.1"/>
    </source>
</evidence>
<reference evidence="1 2" key="2">
    <citation type="journal article" date="2022" name="Mol. Ecol. Resour.">
        <title>The genomes of chicory, endive, great burdock and yacon provide insights into Asteraceae paleo-polyploidization history and plant inulin production.</title>
        <authorList>
            <person name="Fan W."/>
            <person name="Wang S."/>
            <person name="Wang H."/>
            <person name="Wang A."/>
            <person name="Jiang F."/>
            <person name="Liu H."/>
            <person name="Zhao H."/>
            <person name="Xu D."/>
            <person name="Zhang Y."/>
        </authorList>
    </citation>
    <scope>NUCLEOTIDE SEQUENCE [LARGE SCALE GENOMIC DNA]</scope>
    <source>
        <strain evidence="2">cv. Niubang</strain>
    </source>
</reference>
<reference evidence="2" key="1">
    <citation type="journal article" date="2022" name="Mol. Ecol. Resour.">
        <title>The genomes of chicory, endive, great burdock and yacon provide insights into Asteraceae palaeo-polyploidization history and plant inulin production.</title>
        <authorList>
            <person name="Fan W."/>
            <person name="Wang S."/>
            <person name="Wang H."/>
            <person name="Wang A."/>
            <person name="Jiang F."/>
            <person name="Liu H."/>
            <person name="Zhao H."/>
            <person name="Xu D."/>
            <person name="Zhang Y."/>
        </authorList>
    </citation>
    <scope>NUCLEOTIDE SEQUENCE [LARGE SCALE GENOMIC DNA]</scope>
    <source>
        <strain evidence="2">cv. Niubang</strain>
    </source>
</reference>
<sequence>MVKFHLEFESEEGFRENVDVGKKATKKKRVELVISLEERDCRIDALREEVDGLIKYYKEYNNSGNVVFNVDSVKVNCSGNSLIACLLEESSLPLSKLMESITDRVKEEDS</sequence>
<protein>
    <submittedName>
        <fullName evidence="1">Uncharacterized protein</fullName>
    </submittedName>
</protein>
<dbReference type="EMBL" id="CM042047">
    <property type="protein sequence ID" value="KAI3770137.1"/>
    <property type="molecule type" value="Genomic_DNA"/>
</dbReference>
<proteinExistence type="predicted"/>
<dbReference type="Proteomes" id="UP001055879">
    <property type="component" value="Linkage Group LG01"/>
</dbReference>
<name>A0ACB9FGE3_ARCLA</name>
<comment type="caution">
    <text evidence="1">The sequence shown here is derived from an EMBL/GenBank/DDBJ whole genome shotgun (WGS) entry which is preliminary data.</text>
</comment>
<evidence type="ECO:0000313" key="2">
    <source>
        <dbReference type="Proteomes" id="UP001055879"/>
    </source>
</evidence>
<gene>
    <name evidence="1" type="ORF">L6452_01259</name>
</gene>
<accession>A0ACB9FGE3</accession>